<dbReference type="RefSeq" id="WP_195388217.1">
    <property type="nucleotide sequence ID" value="NZ_JADNGL010000006.1"/>
</dbReference>
<evidence type="ECO:0000313" key="2">
    <source>
        <dbReference type="Proteomes" id="UP001211015"/>
    </source>
</evidence>
<organism evidence="1 2">
    <name type="scientific">Ruminococcus bicirculans</name>
    <name type="common">ex Wegman et al. 2014</name>
    <dbReference type="NCBI Taxonomy" id="1160721"/>
    <lineage>
        <taxon>Bacteria</taxon>
        <taxon>Bacillati</taxon>
        <taxon>Bacillota</taxon>
        <taxon>Clostridia</taxon>
        <taxon>Eubacteriales</taxon>
        <taxon>Oscillospiraceae</taxon>
        <taxon>Ruminococcus</taxon>
    </lineage>
</organism>
<dbReference type="Proteomes" id="UP001211015">
    <property type="component" value="Unassembled WGS sequence"/>
</dbReference>
<reference evidence="1" key="1">
    <citation type="submission" date="2023-01" db="EMBL/GenBank/DDBJ databases">
        <title>Human gut microbiome strain richness.</title>
        <authorList>
            <person name="Chen-Liaw A."/>
        </authorList>
    </citation>
    <scope>NUCLEOTIDE SEQUENCE</scope>
    <source>
        <strain evidence="1">1001275st1_F4_1001275B_160808</strain>
    </source>
</reference>
<dbReference type="EMBL" id="JAQMLV010000005">
    <property type="protein sequence ID" value="MDB8744369.1"/>
    <property type="molecule type" value="Genomic_DNA"/>
</dbReference>
<dbReference type="AlphaFoldDB" id="A0AAW6E355"/>
<comment type="caution">
    <text evidence="1">The sequence shown here is derived from an EMBL/GenBank/DDBJ whole genome shotgun (WGS) entry which is preliminary data.</text>
</comment>
<accession>A0AAW6E355</accession>
<name>A0AAW6E355_9FIRM</name>
<dbReference type="Pfam" id="PF12664">
    <property type="entry name" value="DUF3789"/>
    <property type="match status" value="1"/>
</dbReference>
<proteinExistence type="predicted"/>
<sequence>MLKFLLGLIIGSSIGVSTMALIQINRGERNAH</sequence>
<dbReference type="InterPro" id="IPR024522">
    <property type="entry name" value="DUF3789"/>
</dbReference>
<gene>
    <name evidence="1" type="ORF">PNU62_04990</name>
</gene>
<evidence type="ECO:0000313" key="1">
    <source>
        <dbReference type="EMBL" id="MDB8744369.1"/>
    </source>
</evidence>
<protein>
    <submittedName>
        <fullName evidence="1">DUF3789 domain-containing protein</fullName>
    </submittedName>
</protein>